<sequence length="201" mass="21259">MDVRLIRHSAPPKSEMPAPEPAAAPVVQPAQAVQPPLPPAPRPSARPVAELPERRRPEPQPQVRAAEPAVPEAAGTASDVAPAIAPPAAAGAPAIANVAPALPEFVAARFDADYLSNPAPAYPPMSRRRREEGQVLLAVSVGVEGAAEQVEIHESSGFRRLDEAALQAVRRWRFVPAQREGRPVAAQVVVPIIFRLEAGGR</sequence>
<keyword evidence="10" id="KW-0735">Signal-anchor</keyword>
<evidence type="ECO:0000256" key="9">
    <source>
        <dbReference type="ARBA" id="ARBA00023136"/>
    </source>
</evidence>
<name>A0ABR9B924_9RHOO</name>
<reference evidence="14" key="1">
    <citation type="submission" date="2023-07" db="EMBL/GenBank/DDBJ databases">
        <title>Thauera sp. CAU 1555 isolated from sand of Yaerae Beach.</title>
        <authorList>
            <person name="Kim W."/>
        </authorList>
    </citation>
    <scope>NUCLEOTIDE SEQUENCE [LARGE SCALE GENOMIC DNA]</scope>
    <source>
        <strain evidence="14">CAU 1555</strain>
    </source>
</reference>
<protein>
    <recommendedName>
        <fullName evidence="10">Protein TonB</fullName>
    </recommendedName>
</protein>
<feature type="domain" description="TonB C-terminal" evidence="12">
    <location>
        <begin position="107"/>
        <end position="201"/>
    </location>
</feature>
<keyword evidence="3 10" id="KW-0813">Transport</keyword>
<comment type="function">
    <text evidence="10">Interacts with outer membrane receptor proteins that carry out high-affinity binding and energy dependent uptake into the periplasmic space of specific substrates. It could act to transduce energy from the cytoplasmic membrane to specific energy-requiring processes in the outer membrane, resulting in the release into the periplasm of ligands bound by these outer membrane proteins.</text>
</comment>
<keyword evidence="9" id="KW-0472">Membrane</keyword>
<feature type="region of interest" description="Disordered" evidence="11">
    <location>
        <begin position="1"/>
        <end position="74"/>
    </location>
</feature>
<dbReference type="PANTHER" id="PTHR33446">
    <property type="entry name" value="PROTEIN TONB-RELATED"/>
    <property type="match status" value="1"/>
</dbReference>
<gene>
    <name evidence="13" type="ORF">IFO67_08190</name>
</gene>
<dbReference type="InterPro" id="IPR037682">
    <property type="entry name" value="TonB_C"/>
</dbReference>
<dbReference type="NCBIfam" id="TIGR01352">
    <property type="entry name" value="tonB_Cterm"/>
    <property type="match status" value="1"/>
</dbReference>
<keyword evidence="6" id="KW-0812">Transmembrane</keyword>
<evidence type="ECO:0000256" key="7">
    <source>
        <dbReference type="ARBA" id="ARBA00022927"/>
    </source>
</evidence>
<dbReference type="PROSITE" id="PS52015">
    <property type="entry name" value="TONB_CTD"/>
    <property type="match status" value="1"/>
</dbReference>
<dbReference type="InterPro" id="IPR051045">
    <property type="entry name" value="TonB-dependent_transducer"/>
</dbReference>
<evidence type="ECO:0000256" key="3">
    <source>
        <dbReference type="ARBA" id="ARBA00022448"/>
    </source>
</evidence>
<feature type="compositionally biased region" description="Low complexity" evidence="11">
    <location>
        <begin position="61"/>
        <end position="74"/>
    </location>
</feature>
<organism evidence="13 14">
    <name type="scientific">Thauera sedimentorum</name>
    <dbReference type="NCBI Taxonomy" id="2767595"/>
    <lineage>
        <taxon>Bacteria</taxon>
        <taxon>Pseudomonadati</taxon>
        <taxon>Pseudomonadota</taxon>
        <taxon>Betaproteobacteria</taxon>
        <taxon>Rhodocyclales</taxon>
        <taxon>Zoogloeaceae</taxon>
        <taxon>Thauera</taxon>
    </lineage>
</organism>
<evidence type="ECO:0000256" key="2">
    <source>
        <dbReference type="ARBA" id="ARBA00006555"/>
    </source>
</evidence>
<evidence type="ECO:0000256" key="1">
    <source>
        <dbReference type="ARBA" id="ARBA00004383"/>
    </source>
</evidence>
<evidence type="ECO:0000256" key="4">
    <source>
        <dbReference type="ARBA" id="ARBA00022475"/>
    </source>
</evidence>
<dbReference type="Gene3D" id="3.30.1150.10">
    <property type="match status" value="1"/>
</dbReference>
<evidence type="ECO:0000256" key="11">
    <source>
        <dbReference type="SAM" id="MobiDB-lite"/>
    </source>
</evidence>
<proteinExistence type="inferred from homology"/>
<evidence type="ECO:0000256" key="10">
    <source>
        <dbReference type="RuleBase" id="RU362123"/>
    </source>
</evidence>
<dbReference type="PRINTS" id="PR01374">
    <property type="entry name" value="TONBPROTEIN"/>
</dbReference>
<keyword evidence="8" id="KW-1133">Transmembrane helix</keyword>
<evidence type="ECO:0000313" key="13">
    <source>
        <dbReference type="EMBL" id="MBD8502858.1"/>
    </source>
</evidence>
<evidence type="ECO:0000256" key="6">
    <source>
        <dbReference type="ARBA" id="ARBA00022692"/>
    </source>
</evidence>
<dbReference type="Proteomes" id="UP000603602">
    <property type="component" value="Unassembled WGS sequence"/>
</dbReference>
<keyword evidence="4 10" id="KW-1003">Cell membrane</keyword>
<dbReference type="PANTHER" id="PTHR33446:SF2">
    <property type="entry name" value="PROTEIN TONB"/>
    <property type="match status" value="1"/>
</dbReference>
<dbReference type="InterPro" id="IPR003538">
    <property type="entry name" value="TonB"/>
</dbReference>
<comment type="caution">
    <text evidence="13">The sequence shown here is derived from an EMBL/GenBank/DDBJ whole genome shotgun (WGS) entry which is preliminary data.</text>
</comment>
<comment type="subcellular location">
    <subcellularLocation>
        <location evidence="1 10">Cell inner membrane</location>
        <topology evidence="1 10">Single-pass membrane protein</topology>
        <orientation evidence="1 10">Periplasmic side</orientation>
    </subcellularLocation>
</comment>
<dbReference type="InterPro" id="IPR006260">
    <property type="entry name" value="TonB/TolA_C"/>
</dbReference>
<accession>A0ABR9B924</accession>
<keyword evidence="5 10" id="KW-0997">Cell inner membrane</keyword>
<keyword evidence="7 10" id="KW-0653">Protein transport</keyword>
<dbReference type="Pfam" id="PF03544">
    <property type="entry name" value="TonB_C"/>
    <property type="match status" value="1"/>
</dbReference>
<comment type="similarity">
    <text evidence="2 10">Belongs to the TonB family.</text>
</comment>
<keyword evidence="14" id="KW-1185">Reference proteome</keyword>
<evidence type="ECO:0000256" key="5">
    <source>
        <dbReference type="ARBA" id="ARBA00022519"/>
    </source>
</evidence>
<feature type="compositionally biased region" description="Pro residues" evidence="11">
    <location>
        <begin position="35"/>
        <end position="44"/>
    </location>
</feature>
<evidence type="ECO:0000256" key="8">
    <source>
        <dbReference type="ARBA" id="ARBA00022989"/>
    </source>
</evidence>
<evidence type="ECO:0000313" key="14">
    <source>
        <dbReference type="Proteomes" id="UP000603602"/>
    </source>
</evidence>
<feature type="compositionally biased region" description="Low complexity" evidence="11">
    <location>
        <begin position="9"/>
        <end position="34"/>
    </location>
</feature>
<evidence type="ECO:0000259" key="12">
    <source>
        <dbReference type="PROSITE" id="PS52015"/>
    </source>
</evidence>
<dbReference type="EMBL" id="JACYTO010000001">
    <property type="protein sequence ID" value="MBD8502858.1"/>
    <property type="molecule type" value="Genomic_DNA"/>
</dbReference>
<dbReference type="SUPFAM" id="SSF74653">
    <property type="entry name" value="TolA/TonB C-terminal domain"/>
    <property type="match status" value="1"/>
</dbReference>